<dbReference type="PANTHER" id="PTHR11054">
    <property type="entry name" value="6-PHOSPHOGLUCONOLACTONASE"/>
    <property type="match status" value="1"/>
</dbReference>
<dbReference type="Gene3D" id="3.40.50.1360">
    <property type="match status" value="1"/>
</dbReference>
<organism evidence="4 5">
    <name type="scientific">Heracleum sosnowskyi</name>
    <dbReference type="NCBI Taxonomy" id="360622"/>
    <lineage>
        <taxon>Eukaryota</taxon>
        <taxon>Viridiplantae</taxon>
        <taxon>Streptophyta</taxon>
        <taxon>Embryophyta</taxon>
        <taxon>Tracheophyta</taxon>
        <taxon>Spermatophyta</taxon>
        <taxon>Magnoliopsida</taxon>
        <taxon>eudicotyledons</taxon>
        <taxon>Gunneridae</taxon>
        <taxon>Pentapetalae</taxon>
        <taxon>asterids</taxon>
        <taxon>campanulids</taxon>
        <taxon>Apiales</taxon>
        <taxon>Apiaceae</taxon>
        <taxon>Apioideae</taxon>
        <taxon>apioid superclade</taxon>
        <taxon>Tordylieae</taxon>
        <taxon>Tordyliinae</taxon>
        <taxon>Heracleum</taxon>
    </lineage>
</organism>
<comment type="pathway">
    <text evidence="1">Carbohydrate degradation; pentose phosphate pathway.</text>
</comment>
<reference evidence="4" key="2">
    <citation type="submission" date="2023-05" db="EMBL/GenBank/DDBJ databases">
        <authorList>
            <person name="Schelkunov M.I."/>
        </authorList>
    </citation>
    <scope>NUCLEOTIDE SEQUENCE</scope>
    <source>
        <strain evidence="4">Hsosn_3</strain>
        <tissue evidence="4">Leaf</tissue>
    </source>
</reference>
<keyword evidence="5" id="KW-1185">Reference proteome</keyword>
<evidence type="ECO:0000256" key="2">
    <source>
        <dbReference type="SAM" id="Phobius"/>
    </source>
</evidence>
<dbReference type="AlphaFoldDB" id="A0AAD8IZG6"/>
<dbReference type="InterPro" id="IPR037171">
    <property type="entry name" value="NagB/RpiA_transferase-like"/>
</dbReference>
<gene>
    <name evidence="4" type="ORF">POM88_013165</name>
</gene>
<dbReference type="InterPro" id="IPR039104">
    <property type="entry name" value="6PGL"/>
</dbReference>
<evidence type="ECO:0000256" key="1">
    <source>
        <dbReference type="ARBA" id="ARBA00004959"/>
    </source>
</evidence>
<dbReference type="GO" id="GO:0005975">
    <property type="term" value="P:carbohydrate metabolic process"/>
    <property type="evidence" value="ECO:0007669"/>
    <property type="project" value="InterPro"/>
</dbReference>
<feature type="domain" description="Glucosamine/galactosamine-6-phosphate isomerase" evidence="3">
    <location>
        <begin position="34"/>
        <end position="152"/>
    </location>
</feature>
<feature type="transmembrane region" description="Helical" evidence="2">
    <location>
        <begin position="212"/>
        <end position="230"/>
    </location>
</feature>
<keyword evidence="2" id="KW-1133">Transmembrane helix</keyword>
<dbReference type="EMBL" id="JAUIZM010000003">
    <property type="protein sequence ID" value="KAK1394109.1"/>
    <property type="molecule type" value="Genomic_DNA"/>
</dbReference>
<reference evidence="4" key="1">
    <citation type="submission" date="2023-02" db="EMBL/GenBank/DDBJ databases">
        <title>Genome of toxic invasive species Heracleum sosnowskyi carries increased number of genes despite the absence of recent whole-genome duplications.</title>
        <authorList>
            <person name="Schelkunov M."/>
            <person name="Shtratnikova V."/>
            <person name="Makarenko M."/>
            <person name="Klepikova A."/>
            <person name="Omelchenko D."/>
            <person name="Novikova G."/>
            <person name="Obukhova E."/>
            <person name="Bogdanov V."/>
            <person name="Penin A."/>
            <person name="Logacheva M."/>
        </authorList>
    </citation>
    <scope>NUCLEOTIDE SEQUENCE</scope>
    <source>
        <strain evidence="4">Hsosn_3</strain>
        <tissue evidence="4">Leaf</tissue>
    </source>
</reference>
<evidence type="ECO:0000313" key="5">
    <source>
        <dbReference type="Proteomes" id="UP001237642"/>
    </source>
</evidence>
<evidence type="ECO:0000259" key="3">
    <source>
        <dbReference type="Pfam" id="PF01182"/>
    </source>
</evidence>
<dbReference type="PANTHER" id="PTHR11054:SF9">
    <property type="entry name" value="6-PHOSPHOGLUCONOLACTONASE-RELATED"/>
    <property type="match status" value="1"/>
</dbReference>
<dbReference type="SUPFAM" id="SSF100950">
    <property type="entry name" value="NagB/RpiA/CoA transferase-like"/>
    <property type="match status" value="1"/>
</dbReference>
<dbReference type="InterPro" id="IPR006148">
    <property type="entry name" value="Glc/Gal-6P_isomerase"/>
</dbReference>
<proteinExistence type="predicted"/>
<accession>A0AAD8IZG6</accession>
<comment type="caution">
    <text evidence="4">The sequence shown here is derived from an EMBL/GenBank/DDBJ whole genome shotgun (WGS) entry which is preliminary data.</text>
</comment>
<dbReference type="Proteomes" id="UP001237642">
    <property type="component" value="Unassembled WGS sequence"/>
</dbReference>
<protein>
    <submittedName>
        <fullName evidence="4">6-phosphogluconolactonase</fullName>
    </submittedName>
</protein>
<name>A0AAD8IZG6_9APIA</name>
<dbReference type="Pfam" id="PF01182">
    <property type="entry name" value="Glucosamine_iso"/>
    <property type="match status" value="1"/>
</dbReference>
<keyword evidence="2" id="KW-0472">Membrane</keyword>
<keyword evidence="2" id="KW-0812">Transmembrane</keyword>
<sequence length="243" mass="27791">MHRRLSEKPGNSVDVKYSGTTMRTQNVIQKKFPSEEEVSMELAKYVIYLSHKCIKANDSFTVVLSGGTLIYTMRKLVEKPNADCIDWSKWFVFWLDERVVSLDDPDSNYKLAYDGFLSKVPIPDCNIFAIDDELSPEEAAEEYEARLRLLVDNKTIGKQVAHAVKVALASQASNFIPLPVEQVSPEGNLTWFLDKDALSQISNIHDHSRNRLTFRLGFVLLIIACVLYYFPCIDMVLPWLKHQ</sequence>
<evidence type="ECO:0000313" key="4">
    <source>
        <dbReference type="EMBL" id="KAK1394109.1"/>
    </source>
</evidence>